<dbReference type="EMBL" id="JXTC01000327">
    <property type="protein sequence ID" value="PON64538.1"/>
    <property type="molecule type" value="Genomic_DNA"/>
</dbReference>
<evidence type="ECO:0000256" key="4">
    <source>
        <dbReference type="SAM" id="Phobius"/>
    </source>
</evidence>
<dbReference type="Pfam" id="PF01657">
    <property type="entry name" value="Stress-antifung"/>
    <property type="match status" value="2"/>
</dbReference>
<dbReference type="InterPro" id="IPR038408">
    <property type="entry name" value="GNK2_sf"/>
</dbReference>
<evidence type="ECO:0000256" key="5">
    <source>
        <dbReference type="SAM" id="SignalP"/>
    </source>
</evidence>
<dbReference type="CDD" id="cd23509">
    <property type="entry name" value="Gnk2-like"/>
    <property type="match status" value="2"/>
</dbReference>
<evidence type="ECO:0000256" key="1">
    <source>
        <dbReference type="ARBA" id="ARBA00022729"/>
    </source>
</evidence>
<feature type="region of interest" description="Disordered" evidence="3">
    <location>
        <begin position="258"/>
        <end position="283"/>
    </location>
</feature>
<evidence type="ECO:0000256" key="3">
    <source>
        <dbReference type="SAM" id="MobiDB-lite"/>
    </source>
</evidence>
<dbReference type="FunCoup" id="A0A2P5CU11">
    <property type="interactions" value="100"/>
</dbReference>
<feature type="signal peptide" evidence="5">
    <location>
        <begin position="1"/>
        <end position="22"/>
    </location>
</feature>
<keyword evidence="4" id="KW-0812">Transmembrane</keyword>
<evidence type="ECO:0000313" key="8">
    <source>
        <dbReference type="Proteomes" id="UP000237000"/>
    </source>
</evidence>
<feature type="domain" description="Gnk2-homologous" evidence="6">
    <location>
        <begin position="28"/>
        <end position="134"/>
    </location>
</feature>
<feature type="transmembrane region" description="Helical" evidence="4">
    <location>
        <begin position="289"/>
        <end position="310"/>
    </location>
</feature>
<dbReference type="PANTHER" id="PTHR32099:SF110">
    <property type="entry name" value="CYSTEINE-RICH RECEPTOR-KINASE-LIKE PROTEIN"/>
    <property type="match status" value="1"/>
</dbReference>
<dbReference type="FunFam" id="3.30.430.20:FF:000003">
    <property type="entry name" value="Cysteine-rich RLK (RECEPTOR-like protein kinase) 10"/>
    <property type="match status" value="1"/>
</dbReference>
<evidence type="ECO:0000313" key="7">
    <source>
        <dbReference type="EMBL" id="PON64538.1"/>
    </source>
</evidence>
<keyword evidence="4" id="KW-0472">Membrane</keyword>
<dbReference type="OrthoDB" id="1194561at2759"/>
<comment type="caution">
    <text evidence="7">The sequence shown here is derived from an EMBL/GenBank/DDBJ whole genome shotgun (WGS) entry which is preliminary data.</text>
</comment>
<keyword evidence="4" id="KW-1133">Transmembrane helix</keyword>
<name>A0A2P5CU11_TREOI</name>
<dbReference type="InterPro" id="IPR002902">
    <property type="entry name" value="GNK2"/>
</dbReference>
<dbReference type="FunFam" id="3.30.430.20:FF:000012">
    <property type="entry name" value="Cysteine-rich receptor-like protein kinase 25"/>
    <property type="match status" value="1"/>
</dbReference>
<reference evidence="8" key="1">
    <citation type="submission" date="2016-06" db="EMBL/GenBank/DDBJ databases">
        <title>Parallel loss of symbiosis genes in relatives of nitrogen-fixing non-legume Parasponia.</title>
        <authorList>
            <person name="Van Velzen R."/>
            <person name="Holmer R."/>
            <person name="Bu F."/>
            <person name="Rutten L."/>
            <person name="Van Zeijl A."/>
            <person name="Liu W."/>
            <person name="Santuari L."/>
            <person name="Cao Q."/>
            <person name="Sharma T."/>
            <person name="Shen D."/>
            <person name="Roswanjaya Y."/>
            <person name="Wardhani T."/>
            <person name="Kalhor M.S."/>
            <person name="Jansen J."/>
            <person name="Van den Hoogen J."/>
            <person name="Gungor B."/>
            <person name="Hartog M."/>
            <person name="Hontelez J."/>
            <person name="Verver J."/>
            <person name="Yang W.-C."/>
            <person name="Schijlen E."/>
            <person name="Repin R."/>
            <person name="Schilthuizen M."/>
            <person name="Schranz E."/>
            <person name="Heidstra R."/>
            <person name="Miyata K."/>
            <person name="Fedorova E."/>
            <person name="Kohlen W."/>
            <person name="Bisseling T."/>
            <person name="Smit S."/>
            <person name="Geurts R."/>
        </authorList>
    </citation>
    <scope>NUCLEOTIDE SEQUENCE [LARGE SCALE GENOMIC DNA]</scope>
    <source>
        <strain evidence="8">cv. RG33-2</strain>
    </source>
</reference>
<dbReference type="PANTHER" id="PTHR32099">
    <property type="entry name" value="CYSTEINE-RICH REPEAT SECRETORY PROTEIN"/>
    <property type="match status" value="1"/>
</dbReference>
<keyword evidence="8" id="KW-1185">Reference proteome</keyword>
<proteinExistence type="predicted"/>
<dbReference type="InParanoid" id="A0A2P5CU11"/>
<keyword evidence="1 5" id="KW-0732">Signal</keyword>
<evidence type="ECO:0000256" key="2">
    <source>
        <dbReference type="ARBA" id="ARBA00022737"/>
    </source>
</evidence>
<dbReference type="STRING" id="63057.A0A2P5CU11"/>
<feature type="chain" id="PRO_5015146272" evidence="5">
    <location>
        <begin position="23"/>
        <end position="332"/>
    </location>
</feature>
<dbReference type="Gene3D" id="3.30.430.20">
    <property type="entry name" value="Gnk2 domain, C-X8-C-X2-C motif"/>
    <property type="match status" value="2"/>
</dbReference>
<accession>A0A2P5CU11</accession>
<sequence length="332" mass="36977">MRIFYFNLFIISLTVIFTAAESYTINPTYIYHNCSNASTYAPNSIYQSNLNKLLSKLSFKANQGEGFYRIEVGDNSSSTGAVFGSYLCRGDVNATMCKDCVAFATKDATEKCPVEKQIVIWYDECTLRYSNRSFFDTVDERPRVALLNTANVTERDHFQNTLEQIMTDSASEVDNGAKSFLTKEVKFNGFQTIYTLMQCTPDLSGDDCTRCLRDAIARLAICCNGKLGGRVLFPSCNVRYELYPFYYETTSNPTVVFPPPPSTRPPQMAESPPPLPAPGGSKQISRRTVAGIVIGVTVASLAFAGCGLFYHKRVNMVAKKYNVVRRESGIEI</sequence>
<feature type="domain" description="Gnk2-homologous" evidence="6">
    <location>
        <begin position="140"/>
        <end position="245"/>
    </location>
</feature>
<protein>
    <submittedName>
        <fullName evidence="7">Gnk2-like domain containing protein</fullName>
    </submittedName>
</protein>
<dbReference type="AlphaFoldDB" id="A0A2P5CU11"/>
<dbReference type="Proteomes" id="UP000237000">
    <property type="component" value="Unassembled WGS sequence"/>
</dbReference>
<keyword evidence="2" id="KW-0677">Repeat</keyword>
<evidence type="ECO:0000259" key="6">
    <source>
        <dbReference type="PROSITE" id="PS51473"/>
    </source>
</evidence>
<organism evidence="7 8">
    <name type="scientific">Trema orientale</name>
    <name type="common">Charcoal tree</name>
    <name type="synonym">Celtis orientalis</name>
    <dbReference type="NCBI Taxonomy" id="63057"/>
    <lineage>
        <taxon>Eukaryota</taxon>
        <taxon>Viridiplantae</taxon>
        <taxon>Streptophyta</taxon>
        <taxon>Embryophyta</taxon>
        <taxon>Tracheophyta</taxon>
        <taxon>Spermatophyta</taxon>
        <taxon>Magnoliopsida</taxon>
        <taxon>eudicotyledons</taxon>
        <taxon>Gunneridae</taxon>
        <taxon>Pentapetalae</taxon>
        <taxon>rosids</taxon>
        <taxon>fabids</taxon>
        <taxon>Rosales</taxon>
        <taxon>Cannabaceae</taxon>
        <taxon>Trema</taxon>
    </lineage>
</organism>
<dbReference type="PROSITE" id="PS51473">
    <property type="entry name" value="GNK2"/>
    <property type="match status" value="2"/>
</dbReference>
<gene>
    <name evidence="7" type="ORF">TorRG33x02_272860</name>
</gene>